<gene>
    <name evidence="5" type="ORF">DPQ25_06575</name>
</gene>
<keyword evidence="2" id="KW-0238">DNA-binding</keyword>
<dbReference type="SUPFAM" id="SSF46689">
    <property type="entry name" value="Homeodomain-like"/>
    <property type="match status" value="2"/>
</dbReference>
<dbReference type="InterPro" id="IPR018062">
    <property type="entry name" value="HTH_AraC-typ_CS"/>
</dbReference>
<keyword evidence="1" id="KW-0805">Transcription regulation</keyword>
<evidence type="ECO:0000256" key="2">
    <source>
        <dbReference type="ARBA" id="ARBA00023125"/>
    </source>
</evidence>
<dbReference type="Pfam" id="PF12833">
    <property type="entry name" value="HTH_18"/>
    <property type="match status" value="1"/>
</dbReference>
<proteinExistence type="predicted"/>
<dbReference type="Gene3D" id="1.10.10.60">
    <property type="entry name" value="Homeodomain-like"/>
    <property type="match status" value="2"/>
</dbReference>
<sequence length="255" mass="29215">MLGYFIEGEDLMLLEQGYGTQEANWFVDEKKGPGFCRVYYLESGIVFFHDEAGLQQLTPETLYIFPSHAPFSIRHQPSHPICCLWYHLNLFPIMVTSLIKIAVPPDGELFHLIAAFRCAIQNPATTAETLRYLADALTSFFNEEKLLPQPAAAEWTDYLQTHACENEAIYQIANRFGYTAEHFIRQFHEKTGMSPCQYRIHCRLNHAIGRLAAGASISDIAQELGYAESKSFSRAFRTHYGVSPQEYRKRRHTQP</sequence>
<dbReference type="InterPro" id="IPR020449">
    <property type="entry name" value="Tscrpt_reg_AraC-type_HTH"/>
</dbReference>
<evidence type="ECO:0000313" key="6">
    <source>
        <dbReference type="Proteomes" id="UP000249377"/>
    </source>
</evidence>
<feature type="domain" description="HTH araC/xylS-type" evidence="4">
    <location>
        <begin position="153"/>
        <end position="250"/>
    </location>
</feature>
<dbReference type="EMBL" id="QLYR01000003">
    <property type="protein sequence ID" value="RAQ29152.1"/>
    <property type="molecule type" value="Genomic_DNA"/>
</dbReference>
<dbReference type="InterPro" id="IPR009057">
    <property type="entry name" value="Homeodomain-like_sf"/>
</dbReference>
<evidence type="ECO:0000256" key="1">
    <source>
        <dbReference type="ARBA" id="ARBA00023015"/>
    </source>
</evidence>
<name>A0A328UEG6_9FIRM</name>
<dbReference type="PANTHER" id="PTHR11019:SF159">
    <property type="entry name" value="TRANSCRIPTIONAL REGULATOR-RELATED"/>
    <property type="match status" value="1"/>
</dbReference>
<dbReference type="PANTHER" id="PTHR11019">
    <property type="entry name" value="HTH-TYPE TRANSCRIPTIONAL REGULATOR NIMR"/>
    <property type="match status" value="1"/>
</dbReference>
<dbReference type="PROSITE" id="PS01124">
    <property type="entry name" value="HTH_ARAC_FAMILY_2"/>
    <property type="match status" value="1"/>
</dbReference>
<dbReference type="GO" id="GO:0003700">
    <property type="term" value="F:DNA-binding transcription factor activity"/>
    <property type="evidence" value="ECO:0007669"/>
    <property type="project" value="InterPro"/>
</dbReference>
<keyword evidence="3" id="KW-0804">Transcription</keyword>
<protein>
    <recommendedName>
        <fullName evidence="4">HTH araC/xylS-type domain-containing protein</fullName>
    </recommendedName>
</protein>
<keyword evidence="6" id="KW-1185">Reference proteome</keyword>
<dbReference type="PRINTS" id="PR00032">
    <property type="entry name" value="HTHARAC"/>
</dbReference>
<evidence type="ECO:0000313" key="5">
    <source>
        <dbReference type="EMBL" id="RAQ29152.1"/>
    </source>
</evidence>
<evidence type="ECO:0000256" key="3">
    <source>
        <dbReference type="ARBA" id="ARBA00023163"/>
    </source>
</evidence>
<dbReference type="PROSITE" id="PS00041">
    <property type="entry name" value="HTH_ARAC_FAMILY_1"/>
    <property type="match status" value="1"/>
</dbReference>
<dbReference type="Proteomes" id="UP000249377">
    <property type="component" value="Unassembled WGS sequence"/>
</dbReference>
<comment type="caution">
    <text evidence="5">The sequence shown here is derived from an EMBL/GenBank/DDBJ whole genome shotgun (WGS) entry which is preliminary data.</text>
</comment>
<evidence type="ECO:0000259" key="4">
    <source>
        <dbReference type="PROSITE" id="PS01124"/>
    </source>
</evidence>
<organism evidence="5 6">
    <name type="scientific">Hydrogeniiclostridium mannosilyticum</name>
    <dbReference type="NCBI Taxonomy" id="2764322"/>
    <lineage>
        <taxon>Bacteria</taxon>
        <taxon>Bacillati</taxon>
        <taxon>Bacillota</taxon>
        <taxon>Clostridia</taxon>
        <taxon>Eubacteriales</taxon>
        <taxon>Acutalibacteraceae</taxon>
        <taxon>Hydrogeniiclostridium</taxon>
    </lineage>
</organism>
<reference evidence="5 6" key="1">
    <citation type="submission" date="2018-06" db="EMBL/GenBank/DDBJ databases">
        <title>Noncontiguous genome sequence of Ruminococcaceae bacterium ASD2818.</title>
        <authorList>
            <person name="Chaplin A.V."/>
            <person name="Sokolova S.R."/>
            <person name="Kochetkova T.O."/>
            <person name="Goltsov A.Y."/>
            <person name="Trofimov D.Y."/>
            <person name="Efimov B.A."/>
        </authorList>
    </citation>
    <scope>NUCLEOTIDE SEQUENCE [LARGE SCALE GENOMIC DNA]</scope>
    <source>
        <strain evidence="5 6">ASD2818</strain>
    </source>
</reference>
<accession>A0A328UEG6</accession>
<dbReference type="InterPro" id="IPR018060">
    <property type="entry name" value="HTH_AraC"/>
</dbReference>
<dbReference type="SMART" id="SM00342">
    <property type="entry name" value="HTH_ARAC"/>
    <property type="match status" value="1"/>
</dbReference>
<dbReference type="AlphaFoldDB" id="A0A328UEG6"/>
<dbReference type="GO" id="GO:0043565">
    <property type="term" value="F:sequence-specific DNA binding"/>
    <property type="evidence" value="ECO:0007669"/>
    <property type="project" value="InterPro"/>
</dbReference>